<dbReference type="RefSeq" id="WP_154514558.1">
    <property type="nucleotide sequence ID" value="NZ_VUNM01000004.1"/>
</dbReference>
<protein>
    <submittedName>
        <fullName evidence="1">Uncharacterized protein</fullName>
    </submittedName>
</protein>
<accession>A0A844FSH1</accession>
<organism evidence="1 2">
    <name type="scientific">Sharpea porci</name>
    <dbReference type="NCBI Taxonomy" id="2652286"/>
    <lineage>
        <taxon>Bacteria</taxon>
        <taxon>Bacillati</taxon>
        <taxon>Bacillota</taxon>
        <taxon>Erysipelotrichia</taxon>
        <taxon>Erysipelotrichales</taxon>
        <taxon>Coprobacillaceae</taxon>
        <taxon>Sharpea</taxon>
    </lineage>
</organism>
<dbReference type="AlphaFoldDB" id="A0A844FSH1"/>
<evidence type="ECO:0000313" key="1">
    <source>
        <dbReference type="EMBL" id="MST88623.1"/>
    </source>
</evidence>
<sequence length="68" mass="7819">MAESNNEKKLESMFYKAEIIEVGGRNPRGKRGKVSENKQQVLMVLSTGEDNKHPRYMKLHVDEGLRES</sequence>
<dbReference type="Proteomes" id="UP000442619">
    <property type="component" value="Unassembled WGS sequence"/>
</dbReference>
<evidence type="ECO:0000313" key="2">
    <source>
        <dbReference type="Proteomes" id="UP000442619"/>
    </source>
</evidence>
<comment type="caution">
    <text evidence="1">The sequence shown here is derived from an EMBL/GenBank/DDBJ whole genome shotgun (WGS) entry which is preliminary data.</text>
</comment>
<proteinExistence type="predicted"/>
<name>A0A844FSH1_9FIRM</name>
<keyword evidence="2" id="KW-1185">Reference proteome</keyword>
<gene>
    <name evidence="1" type="ORF">FYJ79_03350</name>
</gene>
<reference evidence="1 2" key="1">
    <citation type="submission" date="2019-08" db="EMBL/GenBank/DDBJ databases">
        <title>In-depth cultivation of the pig gut microbiome towards novel bacterial diversity and tailored functional studies.</title>
        <authorList>
            <person name="Wylensek D."/>
            <person name="Hitch T.C.A."/>
            <person name="Clavel T."/>
        </authorList>
    </citation>
    <scope>NUCLEOTIDE SEQUENCE [LARGE SCALE GENOMIC DNA]</scope>
    <source>
        <strain evidence="1 2">CA-Schmier-601-WT-3</strain>
    </source>
</reference>
<dbReference type="EMBL" id="VUNM01000004">
    <property type="protein sequence ID" value="MST88623.1"/>
    <property type="molecule type" value="Genomic_DNA"/>
</dbReference>